<gene>
    <name evidence="2" type="ORF">B0H64DRAFT_308081</name>
</gene>
<evidence type="ECO:0000313" key="2">
    <source>
        <dbReference type="EMBL" id="KAK3292377.1"/>
    </source>
</evidence>
<keyword evidence="3" id="KW-1185">Reference proteome</keyword>
<feature type="region of interest" description="Disordered" evidence="1">
    <location>
        <begin position="346"/>
        <end position="376"/>
    </location>
</feature>
<accession>A0AAE0H9J1</accession>
<dbReference type="RefSeq" id="XP_062655891.1">
    <property type="nucleotide sequence ID" value="XM_062800133.1"/>
</dbReference>
<dbReference type="AlphaFoldDB" id="A0AAE0H9J1"/>
<reference evidence="2" key="1">
    <citation type="journal article" date="2023" name="Mol. Phylogenet. Evol.">
        <title>Genome-scale phylogeny and comparative genomics of the fungal order Sordariales.</title>
        <authorList>
            <person name="Hensen N."/>
            <person name="Bonometti L."/>
            <person name="Westerberg I."/>
            <person name="Brannstrom I.O."/>
            <person name="Guillou S."/>
            <person name="Cros-Aarteil S."/>
            <person name="Calhoun S."/>
            <person name="Haridas S."/>
            <person name="Kuo A."/>
            <person name="Mondo S."/>
            <person name="Pangilinan J."/>
            <person name="Riley R."/>
            <person name="LaButti K."/>
            <person name="Andreopoulos B."/>
            <person name="Lipzen A."/>
            <person name="Chen C."/>
            <person name="Yan M."/>
            <person name="Daum C."/>
            <person name="Ng V."/>
            <person name="Clum A."/>
            <person name="Steindorff A."/>
            <person name="Ohm R.A."/>
            <person name="Martin F."/>
            <person name="Silar P."/>
            <person name="Natvig D.O."/>
            <person name="Lalanne C."/>
            <person name="Gautier V."/>
            <person name="Ament-Velasquez S.L."/>
            <person name="Kruys A."/>
            <person name="Hutchinson M.I."/>
            <person name="Powell A.J."/>
            <person name="Barry K."/>
            <person name="Miller A.N."/>
            <person name="Grigoriev I.V."/>
            <person name="Debuchy R."/>
            <person name="Gladieux P."/>
            <person name="Hiltunen Thoren M."/>
            <person name="Johannesson H."/>
        </authorList>
    </citation>
    <scope>NUCLEOTIDE SEQUENCE</scope>
    <source>
        <strain evidence="2">CBS 168.71</strain>
    </source>
</reference>
<organism evidence="2 3">
    <name type="scientific">Chaetomium fimeti</name>
    <dbReference type="NCBI Taxonomy" id="1854472"/>
    <lineage>
        <taxon>Eukaryota</taxon>
        <taxon>Fungi</taxon>
        <taxon>Dikarya</taxon>
        <taxon>Ascomycota</taxon>
        <taxon>Pezizomycotina</taxon>
        <taxon>Sordariomycetes</taxon>
        <taxon>Sordariomycetidae</taxon>
        <taxon>Sordariales</taxon>
        <taxon>Chaetomiaceae</taxon>
        <taxon>Chaetomium</taxon>
    </lineage>
</organism>
<reference evidence="2" key="2">
    <citation type="submission" date="2023-06" db="EMBL/GenBank/DDBJ databases">
        <authorList>
            <consortium name="Lawrence Berkeley National Laboratory"/>
            <person name="Haridas S."/>
            <person name="Hensen N."/>
            <person name="Bonometti L."/>
            <person name="Westerberg I."/>
            <person name="Brannstrom I.O."/>
            <person name="Guillou S."/>
            <person name="Cros-Aarteil S."/>
            <person name="Calhoun S."/>
            <person name="Kuo A."/>
            <person name="Mondo S."/>
            <person name="Pangilinan J."/>
            <person name="Riley R."/>
            <person name="Labutti K."/>
            <person name="Andreopoulos B."/>
            <person name="Lipzen A."/>
            <person name="Chen C."/>
            <person name="Yanf M."/>
            <person name="Daum C."/>
            <person name="Ng V."/>
            <person name="Clum A."/>
            <person name="Steindorff A."/>
            <person name="Ohm R."/>
            <person name="Martin F."/>
            <person name="Silar P."/>
            <person name="Natvig D."/>
            <person name="Lalanne C."/>
            <person name="Gautier V."/>
            <person name="Ament-Velasquez S.L."/>
            <person name="Kruys A."/>
            <person name="Hutchinson M.I."/>
            <person name="Powell A.J."/>
            <person name="Barry K."/>
            <person name="Miller A.N."/>
            <person name="Grigoriev I.V."/>
            <person name="Debuchy R."/>
            <person name="Gladieux P."/>
            <person name="Thoren M.H."/>
            <person name="Johannesson H."/>
        </authorList>
    </citation>
    <scope>NUCLEOTIDE SEQUENCE</scope>
    <source>
        <strain evidence="2">CBS 168.71</strain>
    </source>
</reference>
<comment type="caution">
    <text evidence="2">The sequence shown here is derived from an EMBL/GenBank/DDBJ whole genome shotgun (WGS) entry which is preliminary data.</text>
</comment>
<feature type="non-terminal residue" evidence="2">
    <location>
        <position position="376"/>
    </location>
</feature>
<feature type="region of interest" description="Disordered" evidence="1">
    <location>
        <begin position="259"/>
        <end position="319"/>
    </location>
</feature>
<protein>
    <submittedName>
        <fullName evidence="2">Uncharacterized protein</fullName>
    </submittedName>
</protein>
<feature type="compositionally biased region" description="Low complexity" evidence="1">
    <location>
        <begin position="364"/>
        <end position="376"/>
    </location>
</feature>
<name>A0AAE0H9J1_9PEZI</name>
<dbReference type="EMBL" id="JAUEPN010000007">
    <property type="protein sequence ID" value="KAK3292377.1"/>
    <property type="molecule type" value="Genomic_DNA"/>
</dbReference>
<proteinExistence type="predicted"/>
<sequence length="376" mass="40808">MASQATAGAAQSPCRLVPPCERGNHGFYVDAKGERAIKTIGKYYFTEDALEHDLAALKKGEVYDRDEFFKRARAWYKAEIDRILHLETVQQQEMLQAASNLAVSKQGAPESLTPAAPNKDSELVPCRLAEARSQTPTRIQPDRAAKRKAAALPPAKRPPRRKKTEPDPAQTVIPAAIQQQGLQSVDSHRPKTEAETRGDYTLAAFDWAQFLNGNQGEHHPSPWSYVQLQGLDVAYFCMRLEKAVEGQISELLAEKGLGTEPDANRHQTPAADPISATGVKEPVRTDPGGGGGGKTKPPAPETSIPHHTKTHLPVQNQTHPNPLCPLHHPSKHPLAPPPPPVPIPFSPAAALAPGEDWRPPSPTTPVTTKTTTTTIT</sequence>
<feature type="region of interest" description="Disordered" evidence="1">
    <location>
        <begin position="130"/>
        <end position="168"/>
    </location>
</feature>
<dbReference type="GeneID" id="87837081"/>
<evidence type="ECO:0000313" key="3">
    <source>
        <dbReference type="Proteomes" id="UP001278766"/>
    </source>
</evidence>
<evidence type="ECO:0000256" key="1">
    <source>
        <dbReference type="SAM" id="MobiDB-lite"/>
    </source>
</evidence>
<dbReference type="Proteomes" id="UP001278766">
    <property type="component" value="Unassembled WGS sequence"/>
</dbReference>